<accession>A0A8H6Q8D2</accession>
<evidence type="ECO:0000256" key="1">
    <source>
        <dbReference type="SAM" id="MobiDB-lite"/>
    </source>
</evidence>
<dbReference type="Proteomes" id="UP000630445">
    <property type="component" value="Unassembled WGS sequence"/>
</dbReference>
<feature type="region of interest" description="Disordered" evidence="1">
    <location>
        <begin position="179"/>
        <end position="202"/>
    </location>
</feature>
<sequence length="202" mass="23543">MGIRQWCEQDERKARMQDAGLWIDGPNPYNLEEGLYIIVQLEYTTGVHVTMDIIEDAYTIVSARLESGQFRNPRRPIPGRKSVFIHYELINQEDGTENAFPTEDELFLEVQEYLHLMFDQLENGRDFELPYKLGPVKVFWCDMVEWELPTVTVEVFEETDSDSQEKAQRQAELVSVEVFEQTDSGSQEEAQRQDELPETAQN</sequence>
<evidence type="ECO:0000313" key="3">
    <source>
        <dbReference type="EMBL" id="KAF7168278.1"/>
    </source>
</evidence>
<gene>
    <name evidence="2" type="ORF">CNMCM5793_003328</name>
    <name evidence="3" type="ORF">CNMCM6106_003519</name>
</gene>
<name>A0A8H6Q8D2_9EURO</name>
<reference evidence="3" key="1">
    <citation type="submission" date="2020-06" db="EMBL/GenBank/DDBJ databases">
        <title>Draft genome sequences of strains closely related to Aspergillus parafelis and Aspergillus hiratsukae.</title>
        <authorList>
            <person name="Dos Santos R.A.C."/>
            <person name="Rivero-Menendez O."/>
            <person name="Steenwyk J.L."/>
            <person name="Mead M.E."/>
            <person name="Goldman G.H."/>
            <person name="Alastruey-Izquierdo A."/>
            <person name="Rokas A."/>
        </authorList>
    </citation>
    <scope>NUCLEOTIDE SEQUENCE</scope>
    <source>
        <strain evidence="2">CNM-CM5793</strain>
        <strain evidence="3">CNM-CM6106</strain>
    </source>
</reference>
<dbReference type="OrthoDB" id="4386189at2759"/>
<dbReference type="EMBL" id="JACBAD010001918">
    <property type="protein sequence ID" value="KAF7128540.1"/>
    <property type="molecule type" value="Genomic_DNA"/>
</dbReference>
<dbReference type="Proteomes" id="UP000662466">
    <property type="component" value="Unassembled WGS sequence"/>
</dbReference>
<keyword evidence="4" id="KW-1185">Reference proteome</keyword>
<organism evidence="3 5">
    <name type="scientific">Aspergillus hiratsukae</name>
    <dbReference type="NCBI Taxonomy" id="1194566"/>
    <lineage>
        <taxon>Eukaryota</taxon>
        <taxon>Fungi</taxon>
        <taxon>Dikarya</taxon>
        <taxon>Ascomycota</taxon>
        <taxon>Pezizomycotina</taxon>
        <taxon>Eurotiomycetes</taxon>
        <taxon>Eurotiomycetidae</taxon>
        <taxon>Eurotiales</taxon>
        <taxon>Aspergillaceae</taxon>
        <taxon>Aspergillus</taxon>
        <taxon>Aspergillus subgen. Fumigati</taxon>
    </lineage>
</organism>
<comment type="caution">
    <text evidence="3">The sequence shown here is derived from an EMBL/GenBank/DDBJ whole genome shotgun (WGS) entry which is preliminary data.</text>
</comment>
<dbReference type="EMBL" id="JACBAF010002083">
    <property type="protein sequence ID" value="KAF7168278.1"/>
    <property type="molecule type" value="Genomic_DNA"/>
</dbReference>
<dbReference type="AlphaFoldDB" id="A0A8H6Q8D2"/>
<evidence type="ECO:0000313" key="2">
    <source>
        <dbReference type="EMBL" id="KAF7128540.1"/>
    </source>
</evidence>
<proteinExistence type="predicted"/>
<evidence type="ECO:0000313" key="4">
    <source>
        <dbReference type="Proteomes" id="UP000630445"/>
    </source>
</evidence>
<protein>
    <submittedName>
        <fullName evidence="3">Uncharacterized protein</fullName>
    </submittedName>
</protein>
<evidence type="ECO:0000313" key="5">
    <source>
        <dbReference type="Proteomes" id="UP000662466"/>
    </source>
</evidence>